<proteinExistence type="predicted"/>
<name>A0A518BAI3_9BACT</name>
<protein>
    <recommendedName>
        <fullName evidence="1">Methyltransferase type 11 domain-containing protein</fullName>
    </recommendedName>
</protein>
<dbReference type="PANTHER" id="PTHR43591">
    <property type="entry name" value="METHYLTRANSFERASE"/>
    <property type="match status" value="1"/>
</dbReference>
<dbReference type="KEGG" id="knv:Pan216_48760"/>
<dbReference type="CDD" id="cd02440">
    <property type="entry name" value="AdoMet_MTases"/>
    <property type="match status" value="1"/>
</dbReference>
<sequence>MNDRLGTLLAAWRHRMAARFVRGRLLDIGCGANQLVDLHGNGVGVDVHQWEGVDLVVENTAHLPFHDGEFDTVTVIAALNHIPNRKDVLKEAYRVLADGGRVVVTMIPPTLSAWWHWVRRPWDADQHERGMKEGEVYGMTVKEVDTLLMDAGFGNLRHQRFMLGINCLTVAEKTE</sequence>
<dbReference type="AlphaFoldDB" id="A0A518BAI3"/>
<dbReference type="Gene3D" id="3.40.50.150">
    <property type="entry name" value="Vaccinia Virus protein VP39"/>
    <property type="match status" value="1"/>
</dbReference>
<organism evidence="2 3">
    <name type="scientific">Kolteria novifilia</name>
    <dbReference type="NCBI Taxonomy" id="2527975"/>
    <lineage>
        <taxon>Bacteria</taxon>
        <taxon>Pseudomonadati</taxon>
        <taxon>Planctomycetota</taxon>
        <taxon>Planctomycetia</taxon>
        <taxon>Kolteriales</taxon>
        <taxon>Kolteriaceae</taxon>
        <taxon>Kolteria</taxon>
    </lineage>
</organism>
<keyword evidence="3" id="KW-1185">Reference proteome</keyword>
<accession>A0A518BAI3</accession>
<evidence type="ECO:0000313" key="3">
    <source>
        <dbReference type="Proteomes" id="UP000317093"/>
    </source>
</evidence>
<dbReference type="InterPro" id="IPR029063">
    <property type="entry name" value="SAM-dependent_MTases_sf"/>
</dbReference>
<reference evidence="2 3" key="1">
    <citation type="submission" date="2019-02" db="EMBL/GenBank/DDBJ databases">
        <title>Deep-cultivation of Planctomycetes and their phenomic and genomic characterization uncovers novel biology.</title>
        <authorList>
            <person name="Wiegand S."/>
            <person name="Jogler M."/>
            <person name="Boedeker C."/>
            <person name="Pinto D."/>
            <person name="Vollmers J."/>
            <person name="Rivas-Marin E."/>
            <person name="Kohn T."/>
            <person name="Peeters S.H."/>
            <person name="Heuer A."/>
            <person name="Rast P."/>
            <person name="Oberbeckmann S."/>
            <person name="Bunk B."/>
            <person name="Jeske O."/>
            <person name="Meyerdierks A."/>
            <person name="Storesund J.E."/>
            <person name="Kallscheuer N."/>
            <person name="Luecker S."/>
            <person name="Lage O.M."/>
            <person name="Pohl T."/>
            <person name="Merkel B.J."/>
            <person name="Hornburger P."/>
            <person name="Mueller R.-W."/>
            <person name="Bruemmer F."/>
            <person name="Labrenz M."/>
            <person name="Spormann A.M."/>
            <person name="Op den Camp H."/>
            <person name="Overmann J."/>
            <person name="Amann R."/>
            <person name="Jetten M.S.M."/>
            <person name="Mascher T."/>
            <person name="Medema M.H."/>
            <person name="Devos D.P."/>
            <person name="Kaster A.-K."/>
            <person name="Ovreas L."/>
            <person name="Rohde M."/>
            <person name="Galperin M.Y."/>
            <person name="Jogler C."/>
        </authorList>
    </citation>
    <scope>NUCLEOTIDE SEQUENCE [LARGE SCALE GENOMIC DNA]</scope>
    <source>
        <strain evidence="2 3">Pan216</strain>
    </source>
</reference>
<dbReference type="OrthoDB" id="161159at2"/>
<feature type="domain" description="Methyltransferase type 11" evidence="1">
    <location>
        <begin position="42"/>
        <end position="104"/>
    </location>
</feature>
<dbReference type="InterPro" id="IPR013216">
    <property type="entry name" value="Methyltransf_11"/>
</dbReference>
<evidence type="ECO:0000313" key="2">
    <source>
        <dbReference type="EMBL" id="QDU63995.1"/>
    </source>
</evidence>
<dbReference type="PANTHER" id="PTHR43591:SF110">
    <property type="entry name" value="RHODANESE DOMAIN-CONTAINING PROTEIN"/>
    <property type="match status" value="1"/>
</dbReference>
<gene>
    <name evidence="2" type="ORF">Pan216_48760</name>
</gene>
<dbReference type="RefSeq" id="WP_145261886.1">
    <property type="nucleotide sequence ID" value="NZ_CP036279.1"/>
</dbReference>
<dbReference type="EMBL" id="CP036279">
    <property type="protein sequence ID" value="QDU63995.1"/>
    <property type="molecule type" value="Genomic_DNA"/>
</dbReference>
<dbReference type="Pfam" id="PF08241">
    <property type="entry name" value="Methyltransf_11"/>
    <property type="match status" value="1"/>
</dbReference>
<dbReference type="SUPFAM" id="SSF53335">
    <property type="entry name" value="S-adenosyl-L-methionine-dependent methyltransferases"/>
    <property type="match status" value="1"/>
</dbReference>
<evidence type="ECO:0000259" key="1">
    <source>
        <dbReference type="Pfam" id="PF08241"/>
    </source>
</evidence>
<dbReference type="Proteomes" id="UP000317093">
    <property type="component" value="Chromosome"/>
</dbReference>
<dbReference type="GO" id="GO:0008757">
    <property type="term" value="F:S-adenosylmethionine-dependent methyltransferase activity"/>
    <property type="evidence" value="ECO:0007669"/>
    <property type="project" value="InterPro"/>
</dbReference>